<name>A0A3E2BP52_9BACT</name>
<reference evidence="2 3" key="1">
    <citation type="submission" date="2018-08" db="EMBL/GenBank/DDBJ databases">
        <title>Genome analysis of the thermophilic bacterium of the candidate phylum Aminicenantes from deep subsurface aquifer revealed its physiology and ecological role.</title>
        <authorList>
            <person name="Kadnikov V.V."/>
            <person name="Mardanov A.V."/>
            <person name="Beletsky A.V."/>
            <person name="Karnachuk O.V."/>
            <person name="Ravin N.V."/>
        </authorList>
    </citation>
    <scope>NUCLEOTIDE SEQUENCE [LARGE SCALE GENOMIC DNA]</scope>
    <source>
        <strain evidence="2">BY38</strain>
    </source>
</reference>
<comment type="caution">
    <text evidence="2">The sequence shown here is derived from an EMBL/GenBank/DDBJ whole genome shotgun (WGS) entry which is preliminary data.</text>
</comment>
<evidence type="ECO:0000313" key="2">
    <source>
        <dbReference type="EMBL" id="RFT16498.1"/>
    </source>
</evidence>
<gene>
    <name evidence="2" type="ORF">OP8BY_1676</name>
</gene>
<sequence length="294" mass="34143">MNEMKKIIAVSILLAWLAGALSASDLKLVVVSDTNPEFLNQKDFSHFEKFIDRINALKPDLVINLGDLIYGYGLRSTRPQWERYLEVISRIEPPYYQIPGNHDVFNNRARQVYLELFRKTYMSFDMGKCHFVLLDNLEDGVWGKIGPEQLAWLEEDLKRPRWEQAFVFLHVPVWDLKAKNVRLEWREFWFEKIHPLLLAGRVKAVFAGHSHRFGPTRIYDGLIYYIAGGGSPRLHKEFVRAGGGNFFLLVEVSENGFKVNVVTENRMIAEQEADILKDIFAPHFYRPGESQNAR</sequence>
<dbReference type="Pfam" id="PF00149">
    <property type="entry name" value="Metallophos"/>
    <property type="match status" value="1"/>
</dbReference>
<dbReference type="EMBL" id="QUAH01000003">
    <property type="protein sequence ID" value="RFT16498.1"/>
    <property type="molecule type" value="Genomic_DNA"/>
</dbReference>
<evidence type="ECO:0000259" key="1">
    <source>
        <dbReference type="Pfam" id="PF00149"/>
    </source>
</evidence>
<dbReference type="GO" id="GO:0016787">
    <property type="term" value="F:hydrolase activity"/>
    <property type="evidence" value="ECO:0007669"/>
    <property type="project" value="InterPro"/>
</dbReference>
<dbReference type="InterPro" id="IPR029052">
    <property type="entry name" value="Metallo-depent_PP-like"/>
</dbReference>
<dbReference type="AlphaFoldDB" id="A0A3E2BP52"/>
<dbReference type="Gene3D" id="3.60.21.10">
    <property type="match status" value="1"/>
</dbReference>
<organism evidence="2 3">
    <name type="scientific">Candidatus Saccharicenans subterraneus</name>
    <dbReference type="NCBI Taxonomy" id="2508984"/>
    <lineage>
        <taxon>Bacteria</taxon>
        <taxon>Candidatus Aminicenantota</taxon>
        <taxon>Candidatus Aminicenantia</taxon>
        <taxon>Candidatus Aminicenantales</taxon>
        <taxon>Candidatus Saccharicenantaceae</taxon>
        <taxon>Candidatus Saccharicenans</taxon>
    </lineage>
</organism>
<proteinExistence type="predicted"/>
<dbReference type="Proteomes" id="UP000257323">
    <property type="component" value="Unassembled WGS sequence"/>
</dbReference>
<dbReference type="PANTHER" id="PTHR43143:SF1">
    <property type="entry name" value="SERINE_THREONINE-PROTEIN PHOSPHATASE CPPED1"/>
    <property type="match status" value="1"/>
</dbReference>
<protein>
    <submittedName>
        <fullName evidence="2">C-compound, carbohydrate catabolism</fullName>
    </submittedName>
</protein>
<dbReference type="InterPro" id="IPR051918">
    <property type="entry name" value="STPP_CPPED1"/>
</dbReference>
<accession>A0A3E2BP52</accession>
<dbReference type="InterPro" id="IPR004843">
    <property type="entry name" value="Calcineurin-like_PHP"/>
</dbReference>
<feature type="domain" description="Calcineurin-like phosphoesterase" evidence="1">
    <location>
        <begin position="27"/>
        <end position="212"/>
    </location>
</feature>
<dbReference type="PANTHER" id="PTHR43143">
    <property type="entry name" value="METALLOPHOSPHOESTERASE, CALCINEURIN SUPERFAMILY"/>
    <property type="match status" value="1"/>
</dbReference>
<dbReference type="SUPFAM" id="SSF56300">
    <property type="entry name" value="Metallo-dependent phosphatases"/>
    <property type="match status" value="1"/>
</dbReference>
<evidence type="ECO:0000313" key="3">
    <source>
        <dbReference type="Proteomes" id="UP000257323"/>
    </source>
</evidence>